<dbReference type="STRING" id="1120996.SAMN02746066_04550"/>
<organism evidence="1 2">
    <name type="scientific">Anaerosporobacter mobilis DSM 15930</name>
    <dbReference type="NCBI Taxonomy" id="1120996"/>
    <lineage>
        <taxon>Bacteria</taxon>
        <taxon>Bacillati</taxon>
        <taxon>Bacillota</taxon>
        <taxon>Clostridia</taxon>
        <taxon>Lachnospirales</taxon>
        <taxon>Lachnospiraceae</taxon>
        <taxon>Anaerosporobacter</taxon>
    </lineage>
</organism>
<keyword evidence="2" id="KW-1185">Reference proteome</keyword>
<name>A0A1M7NJ50_9FIRM</name>
<protein>
    <recommendedName>
        <fullName evidence="3">Phage tail tube protein</fullName>
    </recommendedName>
</protein>
<dbReference type="RefSeq" id="WP_073291780.1">
    <property type="nucleotide sequence ID" value="NZ_FRCP01000030.1"/>
</dbReference>
<evidence type="ECO:0008006" key="3">
    <source>
        <dbReference type="Google" id="ProtNLM"/>
    </source>
</evidence>
<dbReference type="Proteomes" id="UP000184038">
    <property type="component" value="Unassembled WGS sequence"/>
</dbReference>
<sequence>MKKMNLQVFAEPVMEANAKFERQWLLHYIDSSFGGSSAAYVKIGKDLEEYAVEMNPDSETVKNIWGETSITVKGYEPQGSVETYYARKGDALYERLSDIINKRSTGSSLETTVVDILVESDGTQVWAYKENVIVIPQSIGGDVGGVNIPFEIHYNGGRVSGTWDKTTKTFTVGSGE</sequence>
<gene>
    <name evidence="1" type="ORF">SAMN02746066_04550</name>
</gene>
<dbReference type="AlphaFoldDB" id="A0A1M7NJ50"/>
<dbReference type="OrthoDB" id="1654418at2"/>
<dbReference type="EMBL" id="FRCP01000030">
    <property type="protein sequence ID" value="SHN03862.1"/>
    <property type="molecule type" value="Genomic_DNA"/>
</dbReference>
<accession>A0A1M7NJ50</accession>
<evidence type="ECO:0000313" key="1">
    <source>
        <dbReference type="EMBL" id="SHN03862.1"/>
    </source>
</evidence>
<reference evidence="1 2" key="1">
    <citation type="submission" date="2016-11" db="EMBL/GenBank/DDBJ databases">
        <authorList>
            <person name="Jaros S."/>
            <person name="Januszkiewicz K."/>
            <person name="Wedrychowicz H."/>
        </authorList>
    </citation>
    <scope>NUCLEOTIDE SEQUENCE [LARGE SCALE GENOMIC DNA]</scope>
    <source>
        <strain evidence="1 2">DSM 15930</strain>
    </source>
</reference>
<evidence type="ECO:0000313" key="2">
    <source>
        <dbReference type="Proteomes" id="UP000184038"/>
    </source>
</evidence>
<proteinExistence type="predicted"/>